<dbReference type="EMBL" id="JAANBB010000495">
    <property type="protein sequence ID" value="KAF7541356.1"/>
    <property type="molecule type" value="Genomic_DNA"/>
</dbReference>
<feature type="region of interest" description="Disordered" evidence="7">
    <location>
        <begin position="1105"/>
        <end position="1135"/>
    </location>
</feature>
<feature type="region of interest" description="Disordered" evidence="7">
    <location>
        <begin position="424"/>
        <end position="648"/>
    </location>
</feature>
<dbReference type="InterPro" id="IPR015915">
    <property type="entry name" value="Kelch-typ_b-propeller"/>
</dbReference>
<comment type="subcellular location">
    <subcellularLocation>
        <location evidence="1">Cytoplasm</location>
    </subcellularLocation>
</comment>
<keyword evidence="3" id="KW-0963">Cytoplasm</keyword>
<keyword evidence="9" id="KW-1185">Reference proteome</keyword>
<dbReference type="Pfam" id="PF24681">
    <property type="entry name" value="Kelch_KLHDC2_KLHL20_DRC7"/>
    <property type="match status" value="1"/>
</dbReference>
<feature type="compositionally biased region" description="Basic and acidic residues" evidence="7">
    <location>
        <begin position="1428"/>
        <end position="1449"/>
    </location>
</feature>
<feature type="compositionally biased region" description="Polar residues" evidence="7">
    <location>
        <begin position="636"/>
        <end position="648"/>
    </location>
</feature>
<feature type="compositionally biased region" description="Low complexity" evidence="7">
    <location>
        <begin position="20"/>
        <end position="33"/>
    </location>
</feature>
<feature type="region of interest" description="Disordered" evidence="7">
    <location>
        <begin position="907"/>
        <end position="926"/>
    </location>
</feature>
<feature type="compositionally biased region" description="Polar residues" evidence="7">
    <location>
        <begin position="537"/>
        <end position="557"/>
    </location>
</feature>
<feature type="coiled-coil region" evidence="6">
    <location>
        <begin position="792"/>
        <end position="861"/>
    </location>
</feature>
<reference evidence="8" key="1">
    <citation type="submission" date="2020-03" db="EMBL/GenBank/DDBJ databases">
        <title>Draft Genome Sequence of Cylindrodendrum hubeiense.</title>
        <authorList>
            <person name="Buettner E."/>
            <person name="Kellner H."/>
        </authorList>
    </citation>
    <scope>NUCLEOTIDE SEQUENCE</scope>
    <source>
        <strain evidence="8">IHI 201604</strain>
    </source>
</reference>
<feature type="coiled-coil region" evidence="6">
    <location>
        <begin position="1174"/>
        <end position="1313"/>
    </location>
</feature>
<feature type="compositionally biased region" description="Polar residues" evidence="7">
    <location>
        <begin position="76"/>
        <end position="85"/>
    </location>
</feature>
<gene>
    <name evidence="8" type="ORF">G7Z17_g11974</name>
</gene>
<accession>A0A9P5LAS5</accession>
<dbReference type="Proteomes" id="UP000722485">
    <property type="component" value="Unassembled WGS sequence"/>
</dbReference>
<keyword evidence="2" id="KW-0880">Kelch repeat</keyword>
<dbReference type="OrthoDB" id="45365at2759"/>
<dbReference type="PANTHER" id="PTHR23244">
    <property type="entry name" value="KELCH REPEAT DOMAIN"/>
    <property type="match status" value="1"/>
</dbReference>
<evidence type="ECO:0000256" key="3">
    <source>
        <dbReference type="ARBA" id="ARBA00022490"/>
    </source>
</evidence>
<feature type="compositionally biased region" description="Pro residues" evidence="7">
    <location>
        <begin position="512"/>
        <end position="523"/>
    </location>
</feature>
<feature type="region of interest" description="Disordered" evidence="7">
    <location>
        <begin position="1"/>
        <end position="103"/>
    </location>
</feature>
<evidence type="ECO:0000256" key="2">
    <source>
        <dbReference type="ARBA" id="ARBA00022441"/>
    </source>
</evidence>
<evidence type="ECO:0000313" key="9">
    <source>
        <dbReference type="Proteomes" id="UP000722485"/>
    </source>
</evidence>
<feature type="compositionally biased region" description="Low complexity" evidence="7">
    <location>
        <begin position="426"/>
        <end position="440"/>
    </location>
</feature>
<feature type="coiled-coil region" evidence="6">
    <location>
        <begin position="1011"/>
        <end position="1080"/>
    </location>
</feature>
<dbReference type="PANTHER" id="PTHR23244:SF456">
    <property type="entry name" value="MULTIPLE EPIDERMAL GROWTH FACTOR-LIKE DOMAINS PROTEIN 8"/>
    <property type="match status" value="1"/>
</dbReference>
<keyword evidence="5 6" id="KW-0175">Coiled coil</keyword>
<evidence type="ECO:0000256" key="1">
    <source>
        <dbReference type="ARBA" id="ARBA00004496"/>
    </source>
</evidence>
<feature type="compositionally biased region" description="Polar residues" evidence="7">
    <location>
        <begin position="568"/>
        <end position="590"/>
    </location>
</feature>
<proteinExistence type="predicted"/>
<name>A0A9P5LAS5_9HYPO</name>
<feature type="compositionally biased region" description="Pro residues" evidence="7">
    <location>
        <begin position="617"/>
        <end position="631"/>
    </location>
</feature>
<evidence type="ECO:0000256" key="4">
    <source>
        <dbReference type="ARBA" id="ARBA00022737"/>
    </source>
</evidence>
<keyword evidence="4" id="KW-0677">Repeat</keyword>
<feature type="compositionally biased region" description="Polar residues" evidence="7">
    <location>
        <begin position="47"/>
        <end position="67"/>
    </location>
</feature>
<feature type="compositionally biased region" description="Basic residues" evidence="7">
    <location>
        <begin position="1"/>
        <end position="11"/>
    </location>
</feature>
<dbReference type="GO" id="GO:0051285">
    <property type="term" value="C:cell cortex of cell tip"/>
    <property type="evidence" value="ECO:0007669"/>
    <property type="project" value="TreeGrafter"/>
</dbReference>
<organism evidence="8 9">
    <name type="scientific">Cylindrodendrum hubeiense</name>
    <dbReference type="NCBI Taxonomy" id="595255"/>
    <lineage>
        <taxon>Eukaryota</taxon>
        <taxon>Fungi</taxon>
        <taxon>Dikarya</taxon>
        <taxon>Ascomycota</taxon>
        <taxon>Pezizomycotina</taxon>
        <taxon>Sordariomycetes</taxon>
        <taxon>Hypocreomycetidae</taxon>
        <taxon>Hypocreales</taxon>
        <taxon>Nectriaceae</taxon>
        <taxon>Cylindrodendrum</taxon>
    </lineage>
</organism>
<dbReference type="GO" id="GO:0061245">
    <property type="term" value="P:establishment or maintenance of bipolar cell polarity"/>
    <property type="evidence" value="ECO:0007669"/>
    <property type="project" value="TreeGrafter"/>
</dbReference>
<dbReference type="SMART" id="SM00612">
    <property type="entry name" value="Kelch"/>
    <property type="match status" value="3"/>
</dbReference>
<evidence type="ECO:0000313" key="8">
    <source>
        <dbReference type="EMBL" id="KAF7541356.1"/>
    </source>
</evidence>
<feature type="coiled-coil region" evidence="6">
    <location>
        <begin position="725"/>
        <end position="752"/>
    </location>
</feature>
<dbReference type="InterPro" id="IPR006652">
    <property type="entry name" value="Kelch_1"/>
</dbReference>
<dbReference type="FunFam" id="2.120.10.80:FF:000049">
    <property type="entry name" value="Cell polarity protein (Tea1)"/>
    <property type="match status" value="1"/>
</dbReference>
<feature type="region of interest" description="Disordered" evidence="7">
    <location>
        <begin position="1407"/>
        <end position="1449"/>
    </location>
</feature>
<dbReference type="Gene3D" id="2.120.10.80">
    <property type="entry name" value="Kelch-type beta propeller"/>
    <property type="match status" value="2"/>
</dbReference>
<evidence type="ECO:0000256" key="5">
    <source>
        <dbReference type="ARBA" id="ARBA00023054"/>
    </source>
</evidence>
<feature type="region of interest" description="Disordered" evidence="7">
    <location>
        <begin position="759"/>
        <end position="778"/>
    </location>
</feature>
<protein>
    <submittedName>
        <fullName evidence="8">Uncharacterized protein</fullName>
    </submittedName>
</protein>
<feature type="compositionally biased region" description="Basic and acidic residues" evidence="7">
    <location>
        <begin position="910"/>
        <end position="926"/>
    </location>
</feature>
<sequence>MAFLFKSKKHPERSLASRDANSNSGSQGSIQSATARVAEKNAVQHRATPTGSLNSIDNDGSTGSPDQGHTRRAGSADQTAQQPQSDLPFRNGPQANGSNASLYPWSQRRLTYTSTHPSPFPRYGAAVNSLSSKEGDIYLMGGLINSSTVKGDLWMIEAGGNMACYPLATTAEGPGPRVGHSSLLVGNAFIVYGGDTKIDEADVLDETLYLLNTSGPRPSGRYGHSLNILGSKIFIFGGQVEGFFMNDLSAFDLNQLQMPNNRWEILVAGDTSPKIPAARTNHSMVTYNDKMYLFGGTNGFQWFNDVWCYDPALNTWTQLDCIGYIPAPREGHAAALVDDVMYVFGGRTEEGTDLGDLAAFRISSRRWYTFQNMGPSPSSRSGHSMTTVGKSIVVIGGEPSTASASVNDLGILYVLDTSKIRYPNDAQQGGAQRVAQGSRRPSASEAGGPTIRQLPMRDGSNGPSDSRKTITGGPSAPPNGHRSPPHGVEHPGPLSTGPIGSKLPRAATTSPPSGPPPQGPMPARPTVDTSAVGRVRAQSNDPSLMSASPKVATNQSPVAREIVAQTEAPVTNGRTPTQPVSRTGSKQEQPNGDVVKNKPVRPIRAPGSVDASMEPILKPPAPRPASPPQPTRQPSNPLSRRSSARNSQTVVLLKELDSARNRNAWYASELELARKSGYTPNASYSPVLDSKATETFDDEDRPLIEALLAMRTELANVQNSVDKQAVLAARQVAEAEKQRDAAIQEAVYAKAKLAAHMGGSTASTPQLDGEREESDARSGEFSRKLAAALYLQKDLQTRLESMKAELEAEKRARHLADDTTNAAQRRMTDLESYKQQTSTDVERLKAELHMVQQEAREQSIASAEAVAALELLRIEKDDLDDRYQEAVGSSKDHHDTFESLRAAMLSSEEANTHLESRLTEERGQREKLEGQLNKLKFEHETRTAELVAATQRLRDAEELSEKHAAEARTHRQAIISGLDKISARDVSDTSKADAGRIAAFQSQVATSTALVKKYQQEADAAADKLRGAEERIAGLEQYQEQSSREGVGIRRQLQSTLRDTQSLQAANSDLKNQLAAQQLETNAMTVQHNALKDILGERGISPTGAIRARGLTSPGTKSPDLSRARDLESQLASANAAHEETKQVFAIQVQESESAYREKLSQLESDYQSAVHYVKGTEKMLKQLKDQLSRYKADNGRLKLEVEELEDRLEADGEKSAVSAEWEAERSALQTKISTLEADLQQSAVDMEKNLEALKAELEDNKNQRDEALKSNENVTQTLHSHRKDLEQLQSENSLLEQRATDAEQKVALLLDQVEHSVDNYRRRSRQIPSVNSETGTAPAVNGLGLGHARTESSEGESVYGGPVTNGLEARNSAALDNLANELETLRSQWEATNKNYRLSTNFDFETTSSVKKDDDPSAGMGLSESLADWRKRLDTEEHHSDGEKTRRA</sequence>
<evidence type="ECO:0000256" key="6">
    <source>
        <dbReference type="SAM" id="Coils"/>
    </source>
</evidence>
<evidence type="ECO:0000256" key="7">
    <source>
        <dbReference type="SAM" id="MobiDB-lite"/>
    </source>
</evidence>
<dbReference type="SUPFAM" id="SSF117281">
    <property type="entry name" value="Kelch motif"/>
    <property type="match status" value="1"/>
</dbReference>
<comment type="caution">
    <text evidence="8">The sequence shown here is derived from an EMBL/GenBank/DDBJ whole genome shotgun (WGS) entry which is preliminary data.</text>
</comment>